<dbReference type="Gene3D" id="3.20.20.70">
    <property type="entry name" value="Aldolase class I"/>
    <property type="match status" value="1"/>
</dbReference>
<dbReference type="OMA" id="HEWTKET"/>
<dbReference type="GeneID" id="19141807"/>
<accession>M2R094</accession>
<dbReference type="GO" id="GO:0016491">
    <property type="term" value="F:oxidoreductase activity"/>
    <property type="evidence" value="ECO:0007669"/>
    <property type="project" value="UniProtKB-KW"/>
</dbReference>
<dbReference type="STRING" id="665912.M2R094"/>
<evidence type="ECO:0000256" key="4">
    <source>
        <dbReference type="ARBA" id="ARBA00023002"/>
    </source>
</evidence>
<dbReference type="RefSeq" id="XP_007704017.1">
    <property type="nucleotide sequence ID" value="XM_007705827.1"/>
</dbReference>
<protein>
    <submittedName>
        <fullName evidence="5">Uncharacterized protein</fullName>
    </submittedName>
</protein>
<keyword evidence="3" id="KW-0288">FMN</keyword>
<dbReference type="InterPro" id="IPR051799">
    <property type="entry name" value="NADH_flavin_oxidoreductase"/>
</dbReference>
<dbReference type="OrthoDB" id="1663137at2759"/>
<keyword evidence="4" id="KW-0560">Oxidoreductase</keyword>
<proteinExistence type="inferred from homology"/>
<dbReference type="InterPro" id="IPR013785">
    <property type="entry name" value="Aldolase_TIM"/>
</dbReference>
<dbReference type="PANTHER" id="PTHR43656:SF5">
    <property type="entry name" value="NADH:FLAVIN OXIDOREDUCTASE_NADH OXIDASE N-TERMINAL DOMAIN-CONTAINING PROTEIN"/>
    <property type="match status" value="1"/>
</dbReference>
<dbReference type="EMBL" id="KB445650">
    <property type="protein sequence ID" value="EMD60739.1"/>
    <property type="molecule type" value="Genomic_DNA"/>
</dbReference>
<dbReference type="Proteomes" id="UP000016934">
    <property type="component" value="Unassembled WGS sequence"/>
</dbReference>
<evidence type="ECO:0000256" key="1">
    <source>
        <dbReference type="ARBA" id="ARBA00005979"/>
    </source>
</evidence>
<name>M2R094_COCSN</name>
<evidence type="ECO:0000313" key="5">
    <source>
        <dbReference type="EMBL" id="EMD60739.1"/>
    </source>
</evidence>
<dbReference type="PANTHER" id="PTHR43656">
    <property type="entry name" value="BINDING OXIDOREDUCTASE, PUTATIVE (AFU_ORTHOLOGUE AFUA_2G08260)-RELATED"/>
    <property type="match status" value="1"/>
</dbReference>
<evidence type="ECO:0000313" key="6">
    <source>
        <dbReference type="Proteomes" id="UP000016934"/>
    </source>
</evidence>
<dbReference type="KEGG" id="bsc:COCSADRAFT_98595"/>
<gene>
    <name evidence="5" type="ORF">COCSADRAFT_98595</name>
</gene>
<sequence length="161" mass="18029">HKHKSTKKHEAFSLEFAEKITLTLSKTRTYVTRGFKTVPAMTDALNIVDGVRLARSVCLEPELPRQILTGEVYTAINQLTDDIDLGITSMTAGTQIRQLGKGHELIELSEEKNLEAFKKDNEAWAKSLAEDKGKKKYGFVDVESVKAVPYRSPARTLYNMG</sequence>
<organism evidence="5 6">
    <name type="scientific">Cochliobolus sativus (strain ND90Pr / ATCC 201652)</name>
    <name type="common">Common root rot and spot blotch fungus</name>
    <name type="synonym">Bipolaris sorokiniana</name>
    <dbReference type="NCBI Taxonomy" id="665912"/>
    <lineage>
        <taxon>Eukaryota</taxon>
        <taxon>Fungi</taxon>
        <taxon>Dikarya</taxon>
        <taxon>Ascomycota</taxon>
        <taxon>Pezizomycotina</taxon>
        <taxon>Dothideomycetes</taxon>
        <taxon>Pleosporomycetidae</taxon>
        <taxon>Pleosporales</taxon>
        <taxon>Pleosporineae</taxon>
        <taxon>Pleosporaceae</taxon>
        <taxon>Bipolaris</taxon>
    </lineage>
</organism>
<feature type="non-terminal residue" evidence="5">
    <location>
        <position position="1"/>
    </location>
</feature>
<keyword evidence="6" id="KW-1185">Reference proteome</keyword>
<dbReference type="AlphaFoldDB" id="M2R094"/>
<dbReference type="HOGENOM" id="CLU_1647729_0_0_1"/>
<keyword evidence="2" id="KW-0285">Flavoprotein</keyword>
<reference evidence="6" key="2">
    <citation type="journal article" date="2013" name="PLoS Genet.">
        <title>Comparative genome structure, secondary metabolite, and effector coding capacity across Cochliobolus pathogens.</title>
        <authorList>
            <person name="Condon B.J."/>
            <person name="Leng Y."/>
            <person name="Wu D."/>
            <person name="Bushley K.E."/>
            <person name="Ohm R.A."/>
            <person name="Otillar R."/>
            <person name="Martin J."/>
            <person name="Schackwitz W."/>
            <person name="Grimwood J."/>
            <person name="MohdZainudin N."/>
            <person name="Xue C."/>
            <person name="Wang R."/>
            <person name="Manning V.A."/>
            <person name="Dhillon B."/>
            <person name="Tu Z.J."/>
            <person name="Steffenson B.J."/>
            <person name="Salamov A."/>
            <person name="Sun H."/>
            <person name="Lowry S."/>
            <person name="LaButti K."/>
            <person name="Han J."/>
            <person name="Copeland A."/>
            <person name="Lindquist E."/>
            <person name="Barry K."/>
            <person name="Schmutz J."/>
            <person name="Baker S.E."/>
            <person name="Ciuffetti L.M."/>
            <person name="Grigoriev I.V."/>
            <person name="Zhong S."/>
            <person name="Turgeon B.G."/>
        </authorList>
    </citation>
    <scope>NUCLEOTIDE SEQUENCE [LARGE SCALE GENOMIC DNA]</scope>
    <source>
        <strain evidence="6">ND90Pr / ATCC 201652</strain>
    </source>
</reference>
<evidence type="ECO:0000256" key="2">
    <source>
        <dbReference type="ARBA" id="ARBA00022630"/>
    </source>
</evidence>
<evidence type="ECO:0000256" key="3">
    <source>
        <dbReference type="ARBA" id="ARBA00022643"/>
    </source>
</evidence>
<reference evidence="5 6" key="1">
    <citation type="journal article" date="2012" name="PLoS Pathog.">
        <title>Diverse lifestyles and strategies of plant pathogenesis encoded in the genomes of eighteen Dothideomycetes fungi.</title>
        <authorList>
            <person name="Ohm R.A."/>
            <person name="Feau N."/>
            <person name="Henrissat B."/>
            <person name="Schoch C.L."/>
            <person name="Horwitz B.A."/>
            <person name="Barry K.W."/>
            <person name="Condon B.J."/>
            <person name="Copeland A.C."/>
            <person name="Dhillon B."/>
            <person name="Glaser F."/>
            <person name="Hesse C.N."/>
            <person name="Kosti I."/>
            <person name="LaButti K."/>
            <person name="Lindquist E.A."/>
            <person name="Lucas S."/>
            <person name="Salamov A.A."/>
            <person name="Bradshaw R.E."/>
            <person name="Ciuffetti L."/>
            <person name="Hamelin R.C."/>
            <person name="Kema G.H.J."/>
            <person name="Lawrence C."/>
            <person name="Scott J.A."/>
            <person name="Spatafora J.W."/>
            <person name="Turgeon B.G."/>
            <person name="de Wit P.J.G.M."/>
            <person name="Zhong S."/>
            <person name="Goodwin S.B."/>
            <person name="Grigoriev I.V."/>
        </authorList>
    </citation>
    <scope>NUCLEOTIDE SEQUENCE [LARGE SCALE GENOMIC DNA]</scope>
    <source>
        <strain evidence="6">ND90Pr / ATCC 201652</strain>
    </source>
</reference>
<dbReference type="eggNOG" id="KOG0134">
    <property type="taxonomic scope" value="Eukaryota"/>
</dbReference>
<comment type="similarity">
    <text evidence="1">Belongs to the NADH:flavin oxidoreductase/NADH oxidase family.</text>
</comment>